<evidence type="ECO:0000256" key="6">
    <source>
        <dbReference type="NCBIfam" id="TIGR00839"/>
    </source>
</evidence>
<comment type="catalytic activity">
    <reaction evidence="1 7">
        <text>L-aspartate = fumarate + NH4(+)</text>
        <dbReference type="Rhea" id="RHEA:16601"/>
        <dbReference type="ChEBI" id="CHEBI:28938"/>
        <dbReference type="ChEBI" id="CHEBI:29806"/>
        <dbReference type="ChEBI" id="CHEBI:29991"/>
        <dbReference type="EC" id="4.3.1.1"/>
    </reaction>
</comment>
<dbReference type="PRINTS" id="PR00145">
    <property type="entry name" value="ARGSUCLYASE"/>
</dbReference>
<evidence type="ECO:0000313" key="10">
    <source>
        <dbReference type="EMBL" id="ADH98148.1"/>
    </source>
</evidence>
<dbReference type="InterPro" id="IPR022761">
    <property type="entry name" value="Fumarate_lyase_N"/>
</dbReference>
<evidence type="ECO:0000259" key="8">
    <source>
        <dbReference type="Pfam" id="PF00206"/>
    </source>
</evidence>
<dbReference type="InterPro" id="IPR024083">
    <property type="entry name" value="Fumarase/histidase_N"/>
</dbReference>
<dbReference type="KEGG" id="bse:Bsel_0612"/>
<organism evidence="10 11">
    <name type="scientific">Bacillus selenitireducens (strain ATCC 700615 / DSM 15326 / MLS10)</name>
    <dbReference type="NCBI Taxonomy" id="439292"/>
    <lineage>
        <taxon>Bacteria</taxon>
        <taxon>Bacillati</taxon>
        <taxon>Bacillota</taxon>
        <taxon>Bacilli</taxon>
        <taxon>Bacillales</taxon>
        <taxon>Bacillaceae</taxon>
        <taxon>Salisediminibacterium</taxon>
    </lineage>
</organism>
<dbReference type="GO" id="GO:0008797">
    <property type="term" value="F:aspartate ammonia-lyase activity"/>
    <property type="evidence" value="ECO:0007669"/>
    <property type="project" value="UniProtKB-UniRule"/>
</dbReference>
<dbReference type="Proteomes" id="UP000000271">
    <property type="component" value="Chromosome"/>
</dbReference>
<dbReference type="InterPro" id="IPR000362">
    <property type="entry name" value="Fumarate_lyase_fam"/>
</dbReference>
<dbReference type="GO" id="GO:0006099">
    <property type="term" value="P:tricarboxylic acid cycle"/>
    <property type="evidence" value="ECO:0007669"/>
    <property type="project" value="InterPro"/>
</dbReference>
<dbReference type="PRINTS" id="PR00149">
    <property type="entry name" value="FUMRATELYASE"/>
</dbReference>
<dbReference type="PROSITE" id="PS00163">
    <property type="entry name" value="FUMARATE_LYASES"/>
    <property type="match status" value="1"/>
</dbReference>
<evidence type="ECO:0000256" key="3">
    <source>
        <dbReference type="ARBA" id="ARBA00012992"/>
    </source>
</evidence>
<dbReference type="HOGENOM" id="CLU_021594_4_1_9"/>
<dbReference type="Gene3D" id="1.10.40.30">
    <property type="entry name" value="Fumarase/aspartase (C-terminal domain)"/>
    <property type="match status" value="1"/>
</dbReference>
<protein>
    <recommendedName>
        <fullName evidence="4 6">Aspartate ammonia-lyase</fullName>
        <shortName evidence="7">Aspartase</shortName>
        <ecNumber evidence="3 6">4.3.1.1</ecNumber>
    </recommendedName>
</protein>
<dbReference type="EMBL" id="CP001791">
    <property type="protein sequence ID" value="ADH98148.1"/>
    <property type="molecule type" value="Genomic_DNA"/>
</dbReference>
<dbReference type="InterPro" id="IPR004708">
    <property type="entry name" value="ApsA"/>
</dbReference>
<proteinExistence type="inferred from homology"/>
<evidence type="ECO:0000256" key="5">
    <source>
        <dbReference type="ARBA" id="ARBA00023239"/>
    </source>
</evidence>
<gene>
    <name evidence="10" type="ordered locus">Bsel_0612</name>
</gene>
<dbReference type="Gene3D" id="1.20.200.10">
    <property type="entry name" value="Fumarase/aspartase (Central domain)"/>
    <property type="match status" value="1"/>
</dbReference>
<dbReference type="NCBIfam" id="NF008909">
    <property type="entry name" value="PRK12273.1"/>
    <property type="match status" value="1"/>
</dbReference>
<evidence type="ECO:0000256" key="4">
    <source>
        <dbReference type="ARBA" id="ARBA00016146"/>
    </source>
</evidence>
<name>D6XY75_BACIE</name>
<evidence type="ECO:0000256" key="7">
    <source>
        <dbReference type="RuleBase" id="RU362017"/>
    </source>
</evidence>
<dbReference type="FunFam" id="1.20.200.10:FF:000001">
    <property type="entry name" value="Fumarate hydratase, mitochondrial"/>
    <property type="match status" value="1"/>
</dbReference>
<evidence type="ECO:0000313" key="11">
    <source>
        <dbReference type="Proteomes" id="UP000000271"/>
    </source>
</evidence>
<feature type="domain" description="Fumarate lyase N-terminal" evidence="8">
    <location>
        <begin position="45"/>
        <end position="374"/>
    </location>
</feature>
<comment type="similarity">
    <text evidence="2 7">Belongs to the class-II fumarase/aspartase family. Aspartase subfamily.</text>
</comment>
<dbReference type="PANTHER" id="PTHR42696">
    <property type="entry name" value="ASPARTATE AMMONIA-LYASE"/>
    <property type="match status" value="1"/>
</dbReference>
<dbReference type="InterPro" id="IPR008948">
    <property type="entry name" value="L-Aspartase-like"/>
</dbReference>
<dbReference type="GO" id="GO:0006531">
    <property type="term" value="P:aspartate metabolic process"/>
    <property type="evidence" value="ECO:0007669"/>
    <property type="project" value="InterPro"/>
</dbReference>
<dbReference type="Pfam" id="PF10415">
    <property type="entry name" value="FumaraseC_C"/>
    <property type="match status" value="1"/>
</dbReference>
<dbReference type="eggNOG" id="COG1027">
    <property type="taxonomic scope" value="Bacteria"/>
</dbReference>
<evidence type="ECO:0000256" key="2">
    <source>
        <dbReference type="ARBA" id="ARBA00005596"/>
    </source>
</evidence>
<evidence type="ECO:0000256" key="1">
    <source>
        <dbReference type="ARBA" id="ARBA00001494"/>
    </source>
</evidence>
<evidence type="ECO:0000259" key="9">
    <source>
        <dbReference type="Pfam" id="PF10415"/>
    </source>
</evidence>
<reference evidence="10" key="1">
    <citation type="submission" date="2009-10" db="EMBL/GenBank/DDBJ databases">
        <title>Complete sequence of Bacillus selenitireducens MLS10.</title>
        <authorList>
            <consortium name="US DOE Joint Genome Institute"/>
            <person name="Lucas S."/>
            <person name="Copeland A."/>
            <person name="Lapidus A."/>
            <person name="Glavina del Rio T."/>
            <person name="Dalin E."/>
            <person name="Tice H."/>
            <person name="Bruce D."/>
            <person name="Goodwin L."/>
            <person name="Pitluck S."/>
            <person name="Sims D."/>
            <person name="Brettin T."/>
            <person name="Detter J.C."/>
            <person name="Han C."/>
            <person name="Larimer F."/>
            <person name="Land M."/>
            <person name="Hauser L."/>
            <person name="Kyrpides N."/>
            <person name="Ovchinnikova G."/>
            <person name="Stolz J."/>
        </authorList>
    </citation>
    <scope>NUCLEOTIDE SEQUENCE [LARGE SCALE GENOMIC DNA]</scope>
    <source>
        <strain evidence="10">MLS10</strain>
    </source>
</reference>
<dbReference type="CDD" id="cd01357">
    <property type="entry name" value="Aspartase"/>
    <property type="match status" value="1"/>
</dbReference>
<dbReference type="Gene3D" id="1.10.275.10">
    <property type="entry name" value="Fumarase/aspartase (N-terminal domain)"/>
    <property type="match status" value="1"/>
</dbReference>
<dbReference type="STRING" id="439292.Bsel_0612"/>
<dbReference type="FunFam" id="1.10.275.10:FF:000001">
    <property type="entry name" value="Fumarate hydratase, mitochondrial"/>
    <property type="match status" value="1"/>
</dbReference>
<dbReference type="PANTHER" id="PTHR42696:SF2">
    <property type="entry name" value="ASPARTATE AMMONIA-LYASE"/>
    <property type="match status" value="1"/>
</dbReference>
<dbReference type="Pfam" id="PF00206">
    <property type="entry name" value="Lyase_1"/>
    <property type="match status" value="1"/>
</dbReference>
<dbReference type="FunFam" id="1.10.40.30:FF:000002">
    <property type="entry name" value="Fumarate hydratase class II"/>
    <property type="match status" value="1"/>
</dbReference>
<dbReference type="SUPFAM" id="SSF48557">
    <property type="entry name" value="L-aspartase-like"/>
    <property type="match status" value="1"/>
</dbReference>
<dbReference type="InterPro" id="IPR051546">
    <property type="entry name" value="Aspartate_Ammonia-Lyase"/>
</dbReference>
<keyword evidence="11" id="KW-1185">Reference proteome</keyword>
<dbReference type="EC" id="4.3.1.1" evidence="3 6"/>
<sequence>MFISQVQTGGNLSALCFLMNLFQEWSVESDMTETNDFRIEKDFLGEMKISNQHYYGIQTLRAVENFPITGQSIDEELIRGMGLVKAAAARANCKVGQLPARLADAIEKASFEVADGRWNEEFIVDPIQGGAGTSVNMNANEVIANRALEILGHEKGDFMVLSANSHVNMSQSTNDAFPTAFKLALLSRLNQLLPAMESLHASFLEKASEFEHCLKMGRTHLQDAVPIRLGQEFGAYAAVIERNLNHIRQIRGTLYETNMGATAVGTGLNADPEYIRTVIEELAAMSGFPLTTSPNLVDGTQNTDVYVTVSGALKTTMASLSKIANDLRLMASGPRTGLNEILLPPRQPGSSIMPGKVNPVMAEVVNQVAFKVIGNDVTVTLASEAGQFELNVMEPVLVSSLLDSIRMMTNVMDVFDRHCIQGIQAHTERMAQYVDQSVGVITAINPHIGYEPAASIAKEAISSGRPVRDICLERGVLTELELKEILDPYEMTKPGISGKALIEQ</sequence>
<feature type="domain" description="Fumarase C C-terminal" evidence="9">
    <location>
        <begin position="441"/>
        <end position="493"/>
    </location>
</feature>
<dbReference type="InterPro" id="IPR018951">
    <property type="entry name" value="Fumarase_C_C"/>
</dbReference>
<dbReference type="NCBIfam" id="TIGR00839">
    <property type="entry name" value="aspA"/>
    <property type="match status" value="1"/>
</dbReference>
<dbReference type="InterPro" id="IPR020557">
    <property type="entry name" value="Fumarate_lyase_CS"/>
</dbReference>
<dbReference type="AlphaFoldDB" id="D6XY75"/>
<dbReference type="GO" id="GO:0005829">
    <property type="term" value="C:cytosol"/>
    <property type="evidence" value="ECO:0007669"/>
    <property type="project" value="TreeGrafter"/>
</dbReference>
<keyword evidence="5 7" id="KW-0456">Lyase</keyword>
<accession>D6XY75</accession>